<sequence length="398" mass="43434">MLLFFICTGAGVFAQGCVAVRAMGGINPLSATGYTLPKGHFQIGTNYRYFHSFRHYVGTEEQTQRQHTGGGFDANGNEKGNAVNIYSHAIDLSISYGISDRFQVNLVIPYVHNERSQVLATKKDPATGQTLEGTRYSVYAQGLADIRMSANYWVFDPATHQNGNLMVGLGVKLNTGSHSKTDDAIALDPTTKQVITQNQTMDQAIQPGDGGIGISVEMQGFKQIYKRIYAFGTGYYLFNPRESNGTFKSAPTVVKDANGNVLGTLTGYNVYASPDQYFVRAGFMTAVGKNRNVTLSAAGRFEGIPAYDAFGGQVAYRRPGYVVAVEPGVSYRNGKHSVSLFVPFNLVRNRIQSAADKANQNLQNSVITDESQKVHVQGDAAFADYSINVSYYYRIGKS</sequence>
<dbReference type="AlphaFoldDB" id="A0A385SSH4"/>
<gene>
    <name evidence="1" type="ORF">D4L85_31130</name>
</gene>
<protein>
    <submittedName>
        <fullName evidence="1">Uncharacterized protein</fullName>
    </submittedName>
</protein>
<dbReference type="EMBL" id="CP032382">
    <property type="protein sequence ID" value="AYB34763.1"/>
    <property type="molecule type" value="Genomic_DNA"/>
</dbReference>
<keyword evidence="2" id="KW-1185">Reference proteome</keyword>
<evidence type="ECO:0000313" key="2">
    <source>
        <dbReference type="Proteomes" id="UP000266183"/>
    </source>
</evidence>
<evidence type="ECO:0000313" key="1">
    <source>
        <dbReference type="EMBL" id="AYB34763.1"/>
    </source>
</evidence>
<organism evidence="1 2">
    <name type="scientific">Chryseolinea soli</name>
    <dbReference type="NCBI Taxonomy" id="2321403"/>
    <lineage>
        <taxon>Bacteria</taxon>
        <taxon>Pseudomonadati</taxon>
        <taxon>Bacteroidota</taxon>
        <taxon>Cytophagia</taxon>
        <taxon>Cytophagales</taxon>
        <taxon>Fulvivirgaceae</taxon>
        <taxon>Chryseolinea</taxon>
    </lineage>
</organism>
<dbReference type="KEGG" id="chk:D4L85_31130"/>
<reference evidence="2" key="1">
    <citation type="submission" date="2018-09" db="EMBL/GenBank/DDBJ databases">
        <title>Chryseolinea sp. KIS68-18 isolated from soil.</title>
        <authorList>
            <person name="Weon H.-Y."/>
            <person name="Kwon S.-W."/>
            <person name="Lee S.A."/>
        </authorList>
    </citation>
    <scope>NUCLEOTIDE SEQUENCE [LARGE SCALE GENOMIC DNA]</scope>
    <source>
        <strain evidence="2">KIS68-18</strain>
    </source>
</reference>
<dbReference type="Proteomes" id="UP000266183">
    <property type="component" value="Chromosome"/>
</dbReference>
<accession>A0A385SSH4</accession>
<proteinExistence type="predicted"/>
<name>A0A385SSH4_9BACT</name>